<dbReference type="InterPro" id="IPR036286">
    <property type="entry name" value="LexA/Signal_pep-like_sf"/>
</dbReference>
<keyword evidence="3" id="KW-1185">Reference proteome</keyword>
<dbReference type="EMBL" id="VNHX01000027">
    <property type="protein sequence ID" value="TYP89469.1"/>
    <property type="molecule type" value="Genomic_DNA"/>
</dbReference>
<dbReference type="Proteomes" id="UP000325105">
    <property type="component" value="Unassembled WGS sequence"/>
</dbReference>
<organism evidence="2 3">
    <name type="scientific">Sphingobacterium allocomposti</name>
    <dbReference type="NCBI Taxonomy" id="415956"/>
    <lineage>
        <taxon>Bacteria</taxon>
        <taxon>Pseudomonadati</taxon>
        <taxon>Bacteroidota</taxon>
        <taxon>Sphingobacteriia</taxon>
        <taxon>Sphingobacteriales</taxon>
        <taxon>Sphingobacteriaceae</taxon>
        <taxon>Sphingobacterium</taxon>
    </lineage>
</organism>
<dbReference type="SUPFAM" id="SSF51306">
    <property type="entry name" value="LexA/Signal peptidase"/>
    <property type="match status" value="1"/>
</dbReference>
<dbReference type="AlphaFoldDB" id="A0A5S5D471"/>
<accession>A0A5S5D471</accession>
<gene>
    <name evidence="2" type="ORF">BC792_12771</name>
</gene>
<evidence type="ECO:0000313" key="2">
    <source>
        <dbReference type="EMBL" id="TYP89469.1"/>
    </source>
</evidence>
<dbReference type="InterPro" id="IPR039418">
    <property type="entry name" value="LexA-like"/>
</dbReference>
<sequence>MHCDLNIYLTFTDSKVNNVFTFAKLVNDIFTNFMQSVENQGEKFKEFLKKIVKSKKVTFNGEPINMETAAKMLGYSKQNLYSKFKSKRLDYDSVKTILATFNVTEEELWGDDLSKSNARPAAFKGTGKPNMWVVPIKAQGGFLEGYGDSVLLEQNIEKVYFPFIGQECFAFEIDGLSMITEYLPGEYFVGTPIENFNHLVKGRVYVFQTIDGIILKEFVKIEGDYIYLRSHNEDYNPVRPIYLKEVKRVYQREMIIKN</sequence>
<feature type="domain" description="Peptidase S24/S26A/S26B/S26C" evidence="1">
    <location>
        <begin position="164"/>
        <end position="238"/>
    </location>
</feature>
<dbReference type="InterPro" id="IPR015927">
    <property type="entry name" value="Peptidase_S24_S26A/B/C"/>
</dbReference>
<evidence type="ECO:0000259" key="1">
    <source>
        <dbReference type="Pfam" id="PF00717"/>
    </source>
</evidence>
<dbReference type="CDD" id="cd06529">
    <property type="entry name" value="S24_LexA-like"/>
    <property type="match status" value="1"/>
</dbReference>
<name>A0A5S5D471_9SPHI</name>
<evidence type="ECO:0000313" key="3">
    <source>
        <dbReference type="Proteomes" id="UP000325105"/>
    </source>
</evidence>
<protein>
    <submittedName>
        <fullName evidence="2">Phage repressor protein C with HTH and peptisase S24 domain</fullName>
    </submittedName>
</protein>
<dbReference type="Gene3D" id="2.10.109.10">
    <property type="entry name" value="Umud Fragment, subunit A"/>
    <property type="match status" value="1"/>
</dbReference>
<dbReference type="Pfam" id="PF00717">
    <property type="entry name" value="Peptidase_S24"/>
    <property type="match status" value="1"/>
</dbReference>
<reference evidence="2 3" key="1">
    <citation type="submission" date="2019-07" db="EMBL/GenBank/DDBJ databases">
        <title>Genomic Encyclopedia of Archaeal and Bacterial Type Strains, Phase II (KMG-II): from individual species to whole genera.</title>
        <authorList>
            <person name="Goeker M."/>
        </authorList>
    </citation>
    <scope>NUCLEOTIDE SEQUENCE [LARGE SCALE GENOMIC DNA]</scope>
    <source>
        <strain evidence="2 3">DSM 18850</strain>
    </source>
</reference>
<proteinExistence type="predicted"/>
<comment type="caution">
    <text evidence="2">The sequence shown here is derived from an EMBL/GenBank/DDBJ whole genome shotgun (WGS) entry which is preliminary data.</text>
</comment>